<keyword evidence="4 5" id="KW-0720">Serine protease</keyword>
<dbReference type="InterPro" id="IPR050131">
    <property type="entry name" value="Peptidase_S8_subtilisin-like"/>
</dbReference>
<evidence type="ECO:0000256" key="5">
    <source>
        <dbReference type="PROSITE-ProRule" id="PRU01240"/>
    </source>
</evidence>
<evidence type="ECO:0000259" key="8">
    <source>
        <dbReference type="Pfam" id="PF00082"/>
    </source>
</evidence>
<evidence type="ECO:0000256" key="1">
    <source>
        <dbReference type="ARBA" id="ARBA00011073"/>
    </source>
</evidence>
<name>A0ABY4JAX8_9BACT</name>
<dbReference type="Proteomes" id="UP000829647">
    <property type="component" value="Chromosome"/>
</dbReference>
<organism evidence="9 10">
    <name type="scientific">Hymenobacter sublimis</name>
    <dbReference type="NCBI Taxonomy" id="2933777"/>
    <lineage>
        <taxon>Bacteria</taxon>
        <taxon>Pseudomonadati</taxon>
        <taxon>Bacteroidota</taxon>
        <taxon>Cytophagia</taxon>
        <taxon>Cytophagales</taxon>
        <taxon>Hymenobacteraceae</taxon>
        <taxon>Hymenobacter</taxon>
    </lineage>
</organism>
<dbReference type="InterPro" id="IPR022398">
    <property type="entry name" value="Peptidase_S8_His-AS"/>
</dbReference>
<keyword evidence="10" id="KW-1185">Reference proteome</keyword>
<evidence type="ECO:0000256" key="6">
    <source>
        <dbReference type="RuleBase" id="RU003355"/>
    </source>
</evidence>
<dbReference type="InterPro" id="IPR015500">
    <property type="entry name" value="Peptidase_S8_subtilisin-rel"/>
</dbReference>
<evidence type="ECO:0000256" key="3">
    <source>
        <dbReference type="ARBA" id="ARBA00022801"/>
    </source>
</evidence>
<dbReference type="InterPro" id="IPR000209">
    <property type="entry name" value="Peptidase_S8/S53_dom"/>
</dbReference>
<comment type="similarity">
    <text evidence="1 5 6">Belongs to the peptidase S8 family.</text>
</comment>
<reference evidence="9 10" key="1">
    <citation type="submission" date="2022-04" db="EMBL/GenBank/DDBJ databases">
        <title>Hymenobacter sp. isolated from the air.</title>
        <authorList>
            <person name="Won M."/>
            <person name="Lee C.-M."/>
            <person name="Woen H.-Y."/>
            <person name="Kwon S.-W."/>
        </authorList>
    </citation>
    <scope>NUCLEOTIDE SEQUENCE [LARGE SCALE GENOMIC DNA]</scope>
    <source>
        <strain evidence="10">5516 S-25</strain>
    </source>
</reference>
<keyword evidence="3 5" id="KW-0378">Hydrolase</keyword>
<dbReference type="Pfam" id="PF00082">
    <property type="entry name" value="Peptidase_S8"/>
    <property type="match status" value="1"/>
</dbReference>
<dbReference type="PROSITE" id="PS00137">
    <property type="entry name" value="SUBTILASE_HIS"/>
    <property type="match status" value="1"/>
</dbReference>
<proteinExistence type="inferred from homology"/>
<dbReference type="SUPFAM" id="SSF52743">
    <property type="entry name" value="Subtilisin-like"/>
    <property type="match status" value="1"/>
</dbReference>
<dbReference type="PRINTS" id="PR00723">
    <property type="entry name" value="SUBTILISIN"/>
</dbReference>
<dbReference type="PROSITE" id="PS51892">
    <property type="entry name" value="SUBTILASE"/>
    <property type="match status" value="1"/>
</dbReference>
<dbReference type="InterPro" id="IPR034080">
    <property type="entry name" value="Protease_P7-like_dom"/>
</dbReference>
<dbReference type="PANTHER" id="PTHR43806:SF11">
    <property type="entry name" value="CEREVISIN-RELATED"/>
    <property type="match status" value="1"/>
</dbReference>
<feature type="domain" description="Peptidase S8/S53" evidence="8">
    <location>
        <begin position="83"/>
        <end position="518"/>
    </location>
</feature>
<feature type="active site" description="Charge relay system" evidence="5">
    <location>
        <position position="480"/>
    </location>
</feature>
<evidence type="ECO:0000256" key="2">
    <source>
        <dbReference type="ARBA" id="ARBA00022670"/>
    </source>
</evidence>
<dbReference type="PROSITE" id="PS00136">
    <property type="entry name" value="SUBTILASE_ASP"/>
    <property type="match status" value="1"/>
</dbReference>
<feature type="chain" id="PRO_5046407303" evidence="7">
    <location>
        <begin position="30"/>
        <end position="555"/>
    </location>
</feature>
<protein>
    <submittedName>
        <fullName evidence="9">S8 family peptidase</fullName>
    </submittedName>
</protein>
<evidence type="ECO:0000256" key="7">
    <source>
        <dbReference type="SAM" id="SignalP"/>
    </source>
</evidence>
<feature type="active site" description="Charge relay system" evidence="5">
    <location>
        <position position="311"/>
    </location>
</feature>
<dbReference type="EMBL" id="CP095848">
    <property type="protein sequence ID" value="UPL49974.1"/>
    <property type="molecule type" value="Genomic_DNA"/>
</dbReference>
<feature type="signal peptide" evidence="7">
    <location>
        <begin position="1"/>
        <end position="29"/>
    </location>
</feature>
<dbReference type="PROSITE" id="PS00138">
    <property type="entry name" value="SUBTILASE_SER"/>
    <property type="match status" value="1"/>
</dbReference>
<dbReference type="CDD" id="cd07483">
    <property type="entry name" value="Peptidases_S8_Subtilisin_Novo-like"/>
    <property type="match status" value="1"/>
</dbReference>
<dbReference type="Gene3D" id="3.40.50.200">
    <property type="entry name" value="Peptidase S8/S53 domain"/>
    <property type="match status" value="2"/>
</dbReference>
<keyword evidence="7" id="KW-0732">Signal</keyword>
<dbReference type="InterPro" id="IPR023828">
    <property type="entry name" value="Peptidase_S8_Ser-AS"/>
</dbReference>
<gene>
    <name evidence="9" type="ORF">MWH26_03460</name>
</gene>
<dbReference type="RefSeq" id="WP_247976055.1">
    <property type="nucleotide sequence ID" value="NZ_CP095848.1"/>
</dbReference>
<dbReference type="PANTHER" id="PTHR43806">
    <property type="entry name" value="PEPTIDASE S8"/>
    <property type="match status" value="1"/>
</dbReference>
<evidence type="ECO:0000256" key="4">
    <source>
        <dbReference type="ARBA" id="ARBA00022825"/>
    </source>
</evidence>
<dbReference type="InterPro" id="IPR023827">
    <property type="entry name" value="Peptidase_S8_Asp-AS"/>
</dbReference>
<feature type="active site" description="Charge relay system" evidence="5">
    <location>
        <position position="89"/>
    </location>
</feature>
<accession>A0ABY4JAX8</accession>
<keyword evidence="2 5" id="KW-0645">Protease</keyword>
<sequence>MSFPYMAFPSPSRLRLLGLSFLFPALVSAQTTPPAASAPATPPAAVTAPQWHLLDPEQDGGVMGISARRAYTELLQGKASTPVLVAVIDAGIDTAHVDLKRVLWHNRKEIAGNGQDDDKNGYADDVLGWSFLGGPDGRNINVETLEETRLMAKLQPLYAGKVRTAVPAAKRAEFDLYQKVKKSYDAKVKENGQRLKEFSQAYTENAQGAEGLKQALGVSRLDTATLRNPPTQDPQLRQITRGLYTSLQQAGFASLDDVLEEMKRGLKETQDQLEYGLNLKYNPRPIVGDQPEDTKQRNYGNRDVHGPDPMHGTHVAGIIGADRENSLGVLGVAANVQIMAVRAVPDGDERDKDVANAIRYAVDNGAQIINMSFGKYYSPQRPAVEEAIKYAATKNVLLVHSAGNENADLDKTLQYPAPVYQNGQRIPNMITVGASARTNDENLVADFSNYGKTQVDVFAPGNQIYATLPGSRYGNLSGTSMAAPVVAGMAAVLKSYYPQLTAVQLKRIILDSAVPYHTKVRKPGSTTLVDFAELSRTGGLVNLYRALQLAQQPTP</sequence>
<dbReference type="InterPro" id="IPR036852">
    <property type="entry name" value="Peptidase_S8/S53_dom_sf"/>
</dbReference>
<evidence type="ECO:0000313" key="9">
    <source>
        <dbReference type="EMBL" id="UPL49974.1"/>
    </source>
</evidence>
<evidence type="ECO:0000313" key="10">
    <source>
        <dbReference type="Proteomes" id="UP000829647"/>
    </source>
</evidence>